<name>A0ABN4BN38_9MOLU</name>
<sequence length="90" mass="10204">MNLSNNRSINKTLSCFLDSFKSSLDAFCEALLPCIGAPSEYFLNCEETKVFCCPPPNLVCLISYFFQAYLWGGHQKEGSMLYFGLLQQKK</sequence>
<protein>
    <submittedName>
        <fullName evidence="1">Uncharacterized protein</fullName>
    </submittedName>
</protein>
<dbReference type="EMBL" id="CP006935">
    <property type="protein sequence ID" value="AHC40257.1"/>
    <property type="molecule type" value="Genomic_DNA"/>
</dbReference>
<evidence type="ECO:0000313" key="2">
    <source>
        <dbReference type="Proteomes" id="UP000018745"/>
    </source>
</evidence>
<gene>
    <name evidence="1" type="ORF">OVS_01930</name>
</gene>
<evidence type="ECO:0000313" key="1">
    <source>
        <dbReference type="EMBL" id="AHC40257.1"/>
    </source>
</evidence>
<dbReference type="Proteomes" id="UP000018745">
    <property type="component" value="Chromosome"/>
</dbReference>
<proteinExistence type="predicted"/>
<reference evidence="1 2" key="1">
    <citation type="journal article" date="2014" name="Genome Announc.">
        <title>Complete Genome Sequence of Mycoplasma ovis Strain Michigan, a Hemoplasma of Sheep with Two Distinct 16S rRNA Genes.</title>
        <authorList>
            <person name="Deshuillers P.L."/>
            <person name="Santos A.P."/>
            <person name="do Nascimento N.C."/>
            <person name="Hampel J.A."/>
            <person name="Bergin I.L."/>
            <person name="Dyson M.C."/>
            <person name="Messick J.B."/>
        </authorList>
    </citation>
    <scope>NUCLEOTIDE SEQUENCE [LARGE SCALE GENOMIC DNA]</scope>
    <source>
        <strain evidence="1 2">Michigan</strain>
    </source>
</reference>
<organism evidence="1 2">
    <name type="scientific">Mycoplasma ovis str. Michigan</name>
    <dbReference type="NCBI Taxonomy" id="1415773"/>
    <lineage>
        <taxon>Bacteria</taxon>
        <taxon>Bacillati</taxon>
        <taxon>Mycoplasmatota</taxon>
        <taxon>Mollicutes</taxon>
        <taxon>Mycoplasmataceae</taxon>
        <taxon>Mycoplasma</taxon>
    </lineage>
</organism>
<accession>A0ABN4BN38</accession>
<keyword evidence="2" id="KW-1185">Reference proteome</keyword>